<dbReference type="Gene3D" id="3.40.30.10">
    <property type="entry name" value="Glutaredoxin"/>
    <property type="match status" value="1"/>
</dbReference>
<keyword evidence="1" id="KW-0472">Membrane</keyword>
<reference evidence="2" key="1">
    <citation type="submission" date="2020-04" db="EMBL/GenBank/DDBJ databases">
        <authorList>
            <person name="Zhang T."/>
        </authorList>
    </citation>
    <scope>NUCLEOTIDE SEQUENCE</scope>
    <source>
        <strain evidence="2">HKST-UBA10</strain>
    </source>
</reference>
<keyword evidence="1" id="KW-0812">Transmembrane</keyword>
<dbReference type="CDD" id="cd02947">
    <property type="entry name" value="TRX_family"/>
    <property type="match status" value="1"/>
</dbReference>
<reference evidence="2" key="2">
    <citation type="journal article" date="2021" name="Microbiome">
        <title>Successional dynamics and alternative stable states in a saline activated sludge microbial community over 9 years.</title>
        <authorList>
            <person name="Wang Y."/>
            <person name="Ye J."/>
            <person name="Ju F."/>
            <person name="Liu L."/>
            <person name="Boyd J.A."/>
            <person name="Deng Y."/>
            <person name="Parks D.H."/>
            <person name="Jiang X."/>
            <person name="Yin X."/>
            <person name="Woodcroft B.J."/>
            <person name="Tyson G.W."/>
            <person name="Hugenholtz P."/>
            <person name="Polz M.F."/>
            <person name="Zhang T."/>
        </authorList>
    </citation>
    <scope>NUCLEOTIDE SEQUENCE</scope>
    <source>
        <strain evidence="2">HKST-UBA10</strain>
    </source>
</reference>
<evidence type="ECO:0000256" key="1">
    <source>
        <dbReference type="SAM" id="Phobius"/>
    </source>
</evidence>
<dbReference type="AlphaFoldDB" id="A0A955RI54"/>
<evidence type="ECO:0000313" key="3">
    <source>
        <dbReference type="Proteomes" id="UP000782843"/>
    </source>
</evidence>
<proteinExistence type="predicted"/>
<protein>
    <submittedName>
        <fullName evidence="2">Thioredoxin family protein</fullName>
    </submittedName>
</protein>
<evidence type="ECO:0000313" key="2">
    <source>
        <dbReference type="EMBL" id="MCA9382229.1"/>
    </source>
</evidence>
<gene>
    <name evidence="2" type="ORF">KC660_02365</name>
</gene>
<dbReference type="InterPro" id="IPR036249">
    <property type="entry name" value="Thioredoxin-like_sf"/>
</dbReference>
<keyword evidence="1" id="KW-1133">Transmembrane helix</keyword>
<accession>A0A955RI54</accession>
<dbReference type="SUPFAM" id="SSF52833">
    <property type="entry name" value="Thioredoxin-like"/>
    <property type="match status" value="1"/>
</dbReference>
<organism evidence="2 3">
    <name type="scientific">Candidatus Dojkabacteria bacterium</name>
    <dbReference type="NCBI Taxonomy" id="2099670"/>
    <lineage>
        <taxon>Bacteria</taxon>
        <taxon>Candidatus Dojkabacteria</taxon>
    </lineage>
</organism>
<dbReference type="Proteomes" id="UP000782843">
    <property type="component" value="Unassembled WGS sequence"/>
</dbReference>
<dbReference type="PROSITE" id="PS51354">
    <property type="entry name" value="GLUTAREDOXIN_2"/>
    <property type="match status" value="1"/>
</dbReference>
<feature type="non-terminal residue" evidence="2">
    <location>
        <position position="246"/>
    </location>
</feature>
<name>A0A955RI54_9BACT</name>
<comment type="caution">
    <text evidence="2">The sequence shown here is derived from an EMBL/GenBank/DDBJ whole genome shotgun (WGS) entry which is preliminary data.</text>
</comment>
<sequence length="246" mass="27402">MYKRFFLTITIVLFSITFALSGALNKQLSNTQAQDIGGNVGTVRVEAVYFYQDTCGVCREVKPTIDELETKYNLDLKRYEVTESNENRSRFGAYANAYGISPNDNHVPVIYMGDDYFMGYDPITKDLEPAIEKCEGEDPVCQLKIKPNSQEALTYDFTGNISCTDGTKCETPESNSKISLLVIIPAAIVDSINPCAIAVLILLVTYLMNIKWSKRKMLLFGFIYIGSVFTAYLLAGLGLLKILNSV</sequence>
<feature type="transmembrane region" description="Helical" evidence="1">
    <location>
        <begin position="178"/>
        <end position="206"/>
    </location>
</feature>
<feature type="transmembrane region" description="Helical" evidence="1">
    <location>
        <begin position="218"/>
        <end position="240"/>
    </location>
</feature>
<dbReference type="EMBL" id="JAGQLG010000087">
    <property type="protein sequence ID" value="MCA9382229.1"/>
    <property type="molecule type" value="Genomic_DNA"/>
</dbReference>